<evidence type="ECO:0000256" key="10">
    <source>
        <dbReference type="ARBA" id="ARBA00048367"/>
    </source>
</evidence>
<comment type="caution">
    <text evidence="15">The sequence shown here is derived from an EMBL/GenBank/DDBJ whole genome shotgun (WGS) entry which is preliminary data.</text>
</comment>
<dbReference type="PROSITE" id="PS00108">
    <property type="entry name" value="PROTEIN_KINASE_ST"/>
    <property type="match status" value="1"/>
</dbReference>
<evidence type="ECO:0000256" key="8">
    <source>
        <dbReference type="ARBA" id="ARBA00023242"/>
    </source>
</evidence>
<dbReference type="OrthoDB" id="28397at2759"/>
<keyword evidence="6" id="KW-0418">Kinase</keyword>
<evidence type="ECO:0000256" key="1">
    <source>
        <dbReference type="ARBA" id="ARBA00004123"/>
    </source>
</evidence>
<evidence type="ECO:0000256" key="9">
    <source>
        <dbReference type="ARBA" id="ARBA00047811"/>
    </source>
</evidence>
<evidence type="ECO:0000313" key="15">
    <source>
        <dbReference type="EMBL" id="CAF1199137.1"/>
    </source>
</evidence>
<keyword evidence="5 12" id="KW-0547">Nucleotide-binding</keyword>
<keyword evidence="3" id="KW-0723">Serine/threonine-protein kinase</keyword>
<evidence type="ECO:0000256" key="11">
    <source>
        <dbReference type="ARBA" id="ARBA00049280"/>
    </source>
</evidence>
<dbReference type="PROSITE" id="PS50011">
    <property type="entry name" value="PROTEIN_KINASE_DOM"/>
    <property type="match status" value="1"/>
</dbReference>
<comment type="catalytic activity">
    <reaction evidence="11">
        <text>[DNA-directed RNA polymerase] + ATP = phospho-[DNA-directed RNA polymerase] + ADP + H(+)</text>
        <dbReference type="Rhea" id="RHEA:10216"/>
        <dbReference type="Rhea" id="RHEA-COMP:11321"/>
        <dbReference type="Rhea" id="RHEA-COMP:11322"/>
        <dbReference type="ChEBI" id="CHEBI:15378"/>
        <dbReference type="ChEBI" id="CHEBI:30616"/>
        <dbReference type="ChEBI" id="CHEBI:43176"/>
        <dbReference type="ChEBI" id="CHEBI:68546"/>
        <dbReference type="ChEBI" id="CHEBI:456216"/>
        <dbReference type="EC" id="2.7.11.23"/>
    </reaction>
</comment>
<dbReference type="Proteomes" id="UP000663829">
    <property type="component" value="Unassembled WGS sequence"/>
</dbReference>
<keyword evidence="4" id="KW-0808">Transferase</keyword>
<protein>
    <recommendedName>
        <fullName evidence="14">Protein kinase domain-containing protein</fullName>
    </recommendedName>
</protein>
<feature type="compositionally biased region" description="Low complexity" evidence="13">
    <location>
        <begin position="435"/>
        <end position="454"/>
    </location>
</feature>
<keyword evidence="8" id="KW-0539">Nucleus</keyword>
<keyword evidence="17" id="KW-1185">Reference proteome</keyword>
<dbReference type="GO" id="GO:0032968">
    <property type="term" value="P:positive regulation of transcription elongation by RNA polymerase II"/>
    <property type="evidence" value="ECO:0007669"/>
    <property type="project" value="TreeGrafter"/>
</dbReference>
<feature type="region of interest" description="Disordered" evidence="13">
    <location>
        <begin position="24"/>
        <end position="247"/>
    </location>
</feature>
<evidence type="ECO:0000256" key="5">
    <source>
        <dbReference type="ARBA" id="ARBA00022741"/>
    </source>
</evidence>
<feature type="compositionally biased region" description="Basic residues" evidence="13">
    <location>
        <begin position="86"/>
        <end position="97"/>
    </location>
</feature>
<feature type="region of interest" description="Disordered" evidence="13">
    <location>
        <begin position="382"/>
        <end position="456"/>
    </location>
</feature>
<comment type="catalytic activity">
    <reaction evidence="9">
        <text>L-threonyl-[protein] + ATP = O-phospho-L-threonyl-[protein] + ADP + H(+)</text>
        <dbReference type="Rhea" id="RHEA:46608"/>
        <dbReference type="Rhea" id="RHEA-COMP:11060"/>
        <dbReference type="Rhea" id="RHEA-COMP:11605"/>
        <dbReference type="ChEBI" id="CHEBI:15378"/>
        <dbReference type="ChEBI" id="CHEBI:30013"/>
        <dbReference type="ChEBI" id="CHEBI:30616"/>
        <dbReference type="ChEBI" id="CHEBI:61977"/>
        <dbReference type="ChEBI" id="CHEBI:456216"/>
        <dbReference type="EC" id="2.7.11.22"/>
    </reaction>
</comment>
<feature type="compositionally biased region" description="Polar residues" evidence="13">
    <location>
        <begin position="221"/>
        <end position="234"/>
    </location>
</feature>
<feature type="compositionally biased region" description="Basic and acidic residues" evidence="13">
    <location>
        <begin position="98"/>
        <end position="110"/>
    </location>
</feature>
<feature type="compositionally biased region" description="Low complexity" evidence="13">
    <location>
        <begin position="150"/>
        <end position="168"/>
    </location>
</feature>
<feature type="non-terminal residue" evidence="15">
    <location>
        <position position="855"/>
    </location>
</feature>
<comment type="similarity">
    <text evidence="2">Belongs to the protein kinase superfamily. CMGC Ser/Thr protein kinase family. CDC2/CDKX subfamily.</text>
</comment>
<feature type="compositionally biased region" description="Basic residues" evidence="13">
    <location>
        <begin position="187"/>
        <end position="220"/>
    </location>
</feature>
<comment type="subcellular location">
    <subcellularLocation>
        <location evidence="1">Nucleus</location>
    </subcellularLocation>
</comment>
<feature type="compositionally biased region" description="Low complexity" evidence="13">
    <location>
        <begin position="410"/>
        <end position="423"/>
    </location>
</feature>
<organism evidence="15 17">
    <name type="scientific">Didymodactylos carnosus</name>
    <dbReference type="NCBI Taxonomy" id="1234261"/>
    <lineage>
        <taxon>Eukaryota</taxon>
        <taxon>Metazoa</taxon>
        <taxon>Spiralia</taxon>
        <taxon>Gnathifera</taxon>
        <taxon>Rotifera</taxon>
        <taxon>Eurotatoria</taxon>
        <taxon>Bdelloidea</taxon>
        <taxon>Philodinida</taxon>
        <taxon>Philodinidae</taxon>
        <taxon>Didymodactylos</taxon>
    </lineage>
</organism>
<dbReference type="InterPro" id="IPR008271">
    <property type="entry name" value="Ser/Thr_kinase_AS"/>
</dbReference>
<evidence type="ECO:0000313" key="17">
    <source>
        <dbReference type="Proteomes" id="UP000663829"/>
    </source>
</evidence>
<dbReference type="FunFam" id="3.30.200.20:FF:000074">
    <property type="entry name" value="cyclin-dependent kinase 12 isoform X2"/>
    <property type="match status" value="1"/>
</dbReference>
<dbReference type="GO" id="GO:0008024">
    <property type="term" value="C:cyclin/CDK positive transcription elongation factor complex"/>
    <property type="evidence" value="ECO:0007669"/>
    <property type="project" value="TreeGrafter"/>
</dbReference>
<dbReference type="InterPro" id="IPR017441">
    <property type="entry name" value="Protein_kinase_ATP_BS"/>
</dbReference>
<feature type="domain" description="Protein kinase" evidence="14">
    <location>
        <begin position="502"/>
        <end position="795"/>
    </location>
</feature>
<feature type="compositionally biased region" description="Polar residues" evidence="13">
    <location>
        <begin position="393"/>
        <end position="409"/>
    </location>
</feature>
<dbReference type="Gene3D" id="1.10.510.10">
    <property type="entry name" value="Transferase(Phosphotransferase) domain 1"/>
    <property type="match status" value="1"/>
</dbReference>
<proteinExistence type="inferred from homology"/>
<evidence type="ECO:0000256" key="6">
    <source>
        <dbReference type="ARBA" id="ARBA00022777"/>
    </source>
</evidence>
<dbReference type="InterPro" id="IPR011009">
    <property type="entry name" value="Kinase-like_dom_sf"/>
</dbReference>
<dbReference type="SUPFAM" id="SSF56112">
    <property type="entry name" value="Protein kinase-like (PK-like)"/>
    <property type="match status" value="1"/>
</dbReference>
<feature type="compositionally biased region" description="Polar residues" evidence="13">
    <location>
        <begin position="71"/>
        <end position="83"/>
    </location>
</feature>
<comment type="catalytic activity">
    <reaction evidence="10">
        <text>L-seryl-[protein] + ATP = O-phospho-L-seryl-[protein] + ADP + H(+)</text>
        <dbReference type="Rhea" id="RHEA:17989"/>
        <dbReference type="Rhea" id="RHEA-COMP:9863"/>
        <dbReference type="Rhea" id="RHEA-COMP:11604"/>
        <dbReference type="ChEBI" id="CHEBI:15378"/>
        <dbReference type="ChEBI" id="CHEBI:29999"/>
        <dbReference type="ChEBI" id="CHEBI:30616"/>
        <dbReference type="ChEBI" id="CHEBI:83421"/>
        <dbReference type="ChEBI" id="CHEBI:456216"/>
        <dbReference type="EC" id="2.7.11.22"/>
    </reaction>
</comment>
<dbReference type="GO" id="GO:0030332">
    <property type="term" value="F:cyclin binding"/>
    <property type="evidence" value="ECO:0007669"/>
    <property type="project" value="TreeGrafter"/>
</dbReference>
<evidence type="ECO:0000259" key="14">
    <source>
        <dbReference type="PROSITE" id="PS50011"/>
    </source>
</evidence>
<dbReference type="GO" id="GO:0008353">
    <property type="term" value="F:RNA polymerase II CTD heptapeptide repeat kinase activity"/>
    <property type="evidence" value="ECO:0007669"/>
    <property type="project" value="UniProtKB-EC"/>
</dbReference>
<dbReference type="Proteomes" id="UP000681722">
    <property type="component" value="Unassembled WGS sequence"/>
</dbReference>
<keyword evidence="7 12" id="KW-0067">ATP-binding</keyword>
<gene>
    <name evidence="15" type="ORF">GPM918_LOCUS23627</name>
    <name evidence="16" type="ORF">SRO942_LOCUS23626</name>
</gene>
<sequence>MTIKTSIMSRRDQYTDYHTSRYTQNTLYNNDNNDYNHHHSYHSRPLPPQTSDAYRQHYSSTPSPDIHSSSLTSPHQQRNDSNGSVSKKHKKSKKSHRSDKSKNREHDRHSSSSKNVRKKHNNEGKLVDSQSPVTPSKKANKRKISEGKSSTRTCDTYRYRTTSNSPSKRSSKKKKHNSPIQASFSASHRHHYSSSSHHSQHRSSKNHHHKERDRSKHSYRHGSTSSNDSSNGYETNGGNGNNAITSHNTNIEKSSYASNATLGAELQKIKNKTTPTTINRKSTTSANTINTATTLLQSIKSTTEVVTDESDLPISALSRQQRINSNTDKLDSSNSFIQSPTLEQQQTYVNSTKINTTNQILNDDSSKKNHKQRLTSSCLLNLPLPSVDKNADNRSSTDTLLTQQRKTQNSLSRSSRQTTLTRLPMPPDYNLNVANDSLSPPSPENSSSPFSLLNQSNWSGTTPLSATVKTANIDQTTRRPLILQRREEMRKDQWGDRNVDMYEILAKIGEGTYGEVFKAKDKQTGDLCALKKVRLENEKEGFPITAVREIQILRQLTHENIVNLKELVMDARTISDIRNDTSFYLVFEYCDHDLFGLLDSGLIDLDLDHIASFMKQLMSGLAYCHQRNFLHRDIKCSNILLNNQGQIKLADFGLARLYNADDKERPYTNKVITLWYRPPELLLGEERYGPAIDIWSCGCILGELFQRRPLFQGQREEEQLELISKLCGSPTVAVWPDILHLPLFQTLKQRKTYRRRLREEFATIPEPALDLFDQMLELDPSKRISASDALLSIWLKDITPDNIGSPSLPVTQDCHEMWSKEHKRLRRHGWTEQQIEIHFKKREVLEYERYNRAVA</sequence>
<dbReference type="PANTHER" id="PTHR24056">
    <property type="entry name" value="CELL DIVISION PROTEIN KINASE"/>
    <property type="match status" value="1"/>
</dbReference>
<dbReference type="GO" id="GO:0004693">
    <property type="term" value="F:cyclin-dependent protein serine/threonine kinase activity"/>
    <property type="evidence" value="ECO:0007669"/>
    <property type="project" value="UniProtKB-EC"/>
</dbReference>
<evidence type="ECO:0000313" key="16">
    <source>
        <dbReference type="EMBL" id="CAF3963756.1"/>
    </source>
</evidence>
<dbReference type="Gene3D" id="3.30.200.20">
    <property type="entry name" value="Phosphorylase Kinase, domain 1"/>
    <property type="match status" value="1"/>
</dbReference>
<dbReference type="PROSITE" id="PS00107">
    <property type="entry name" value="PROTEIN_KINASE_ATP"/>
    <property type="match status" value="1"/>
</dbReference>
<evidence type="ECO:0000256" key="3">
    <source>
        <dbReference type="ARBA" id="ARBA00022527"/>
    </source>
</evidence>
<dbReference type="FunFam" id="1.10.510.10:FF:000415">
    <property type="entry name" value="CMGC/CDK/CRK7 protein kinase, variant"/>
    <property type="match status" value="1"/>
</dbReference>
<name>A0A814W4H5_9BILA</name>
<dbReference type="InterPro" id="IPR050108">
    <property type="entry name" value="CDK"/>
</dbReference>
<evidence type="ECO:0000256" key="13">
    <source>
        <dbReference type="SAM" id="MobiDB-lite"/>
    </source>
</evidence>
<feature type="compositionally biased region" description="Low complexity" evidence="13">
    <location>
        <begin position="59"/>
        <end position="70"/>
    </location>
</feature>
<evidence type="ECO:0000256" key="2">
    <source>
        <dbReference type="ARBA" id="ARBA00006485"/>
    </source>
</evidence>
<accession>A0A814W4H5</accession>
<dbReference type="PANTHER" id="PTHR24056:SF546">
    <property type="entry name" value="CYCLIN-DEPENDENT KINASE 12"/>
    <property type="match status" value="1"/>
</dbReference>
<dbReference type="EMBL" id="CAJOBC010008514">
    <property type="protein sequence ID" value="CAF3963756.1"/>
    <property type="molecule type" value="Genomic_DNA"/>
</dbReference>
<dbReference type="GO" id="GO:0005524">
    <property type="term" value="F:ATP binding"/>
    <property type="evidence" value="ECO:0007669"/>
    <property type="project" value="UniProtKB-UniRule"/>
</dbReference>
<feature type="binding site" evidence="12">
    <location>
        <position position="531"/>
    </location>
    <ligand>
        <name>ATP</name>
        <dbReference type="ChEBI" id="CHEBI:30616"/>
    </ligand>
</feature>
<evidence type="ECO:0000256" key="7">
    <source>
        <dbReference type="ARBA" id="ARBA00022840"/>
    </source>
</evidence>
<evidence type="ECO:0000256" key="12">
    <source>
        <dbReference type="PROSITE-ProRule" id="PRU10141"/>
    </source>
</evidence>
<dbReference type="EMBL" id="CAJNOQ010008513">
    <property type="protein sequence ID" value="CAF1199137.1"/>
    <property type="molecule type" value="Genomic_DNA"/>
</dbReference>
<evidence type="ECO:0000256" key="4">
    <source>
        <dbReference type="ARBA" id="ARBA00022679"/>
    </source>
</evidence>
<dbReference type="InterPro" id="IPR000719">
    <property type="entry name" value="Prot_kinase_dom"/>
</dbReference>
<dbReference type="Pfam" id="PF00069">
    <property type="entry name" value="Pkinase"/>
    <property type="match status" value="1"/>
</dbReference>
<dbReference type="AlphaFoldDB" id="A0A814W4H5"/>
<reference evidence="15" key="1">
    <citation type="submission" date="2021-02" db="EMBL/GenBank/DDBJ databases">
        <authorList>
            <person name="Nowell W R."/>
        </authorList>
    </citation>
    <scope>NUCLEOTIDE SEQUENCE</scope>
</reference>
<dbReference type="SMART" id="SM00220">
    <property type="entry name" value="S_TKc"/>
    <property type="match status" value="1"/>
</dbReference>